<sequence length="125" mass="13239">MALLLDLTNILGGLLLGLPLLRRVPDVGAGLERFAGRVARWSWLIGIVALVAAGFYLIVHLVDGRVRHFEVVGLAVGALLSWERFTGKRILDPPGHTGPAGRALAVAVFGVIAILVGIQGLFTPD</sequence>
<organism evidence="2 3">
    <name type="scientific">Actinoplanes teichomyceticus</name>
    <dbReference type="NCBI Taxonomy" id="1867"/>
    <lineage>
        <taxon>Bacteria</taxon>
        <taxon>Bacillati</taxon>
        <taxon>Actinomycetota</taxon>
        <taxon>Actinomycetes</taxon>
        <taxon>Micromonosporales</taxon>
        <taxon>Micromonosporaceae</taxon>
        <taxon>Actinoplanes</taxon>
    </lineage>
</organism>
<keyword evidence="1" id="KW-0812">Transmembrane</keyword>
<name>A0A561VLJ6_ACTTI</name>
<protein>
    <submittedName>
        <fullName evidence="2">Uncharacterized protein</fullName>
    </submittedName>
</protein>
<keyword evidence="1" id="KW-1133">Transmembrane helix</keyword>
<dbReference type="OrthoDB" id="3379428at2"/>
<dbReference type="AlphaFoldDB" id="A0A561VLJ6"/>
<evidence type="ECO:0000256" key="1">
    <source>
        <dbReference type="SAM" id="Phobius"/>
    </source>
</evidence>
<feature type="transmembrane region" description="Helical" evidence="1">
    <location>
        <begin position="65"/>
        <end position="82"/>
    </location>
</feature>
<keyword evidence="1" id="KW-0472">Membrane</keyword>
<dbReference type="Proteomes" id="UP000320239">
    <property type="component" value="Unassembled WGS sequence"/>
</dbReference>
<comment type="caution">
    <text evidence="2">The sequence shown here is derived from an EMBL/GenBank/DDBJ whole genome shotgun (WGS) entry which is preliminary data.</text>
</comment>
<reference evidence="2 3" key="1">
    <citation type="submission" date="2019-06" db="EMBL/GenBank/DDBJ databases">
        <title>Sequencing the genomes of 1000 actinobacteria strains.</title>
        <authorList>
            <person name="Klenk H.-P."/>
        </authorList>
    </citation>
    <scope>NUCLEOTIDE SEQUENCE [LARGE SCALE GENOMIC DNA]</scope>
    <source>
        <strain evidence="2 3">DSM 43866</strain>
    </source>
</reference>
<feature type="transmembrane region" description="Helical" evidence="1">
    <location>
        <begin position="103"/>
        <end position="122"/>
    </location>
</feature>
<feature type="transmembrane region" description="Helical" evidence="1">
    <location>
        <begin position="41"/>
        <end position="59"/>
    </location>
</feature>
<evidence type="ECO:0000313" key="2">
    <source>
        <dbReference type="EMBL" id="TWG12470.1"/>
    </source>
</evidence>
<accession>A0A561VLJ6</accession>
<keyword evidence="3" id="KW-1185">Reference proteome</keyword>
<dbReference type="RefSeq" id="WP_122978937.1">
    <property type="nucleotide sequence ID" value="NZ_BOMX01000092.1"/>
</dbReference>
<evidence type="ECO:0000313" key="3">
    <source>
        <dbReference type="Proteomes" id="UP000320239"/>
    </source>
</evidence>
<gene>
    <name evidence="2" type="ORF">FHX34_105337</name>
</gene>
<dbReference type="EMBL" id="VIWY01000005">
    <property type="protein sequence ID" value="TWG12470.1"/>
    <property type="molecule type" value="Genomic_DNA"/>
</dbReference>
<proteinExistence type="predicted"/>